<sequence>MMQDEKHMYGLGPDMPPMPPMFHPEAESTWVDVRNFHLPPQAPAGYMSQPPPYDPMGLAGWTANRGSRPKDRWRVQVEDAFDLEPWGPLKMVKWCLHDETTVGYELNMRPLGGFRKKFGWYQGSANYPPGKQPAVTYTPGSGTIKSADGGLEIKCNYQVDRSRNQQFMPFRLGNLNFRWASDRVQSTVDGRLWDETQNTLLDQLDQPLATVRWLYPDGRFDGSMQPTMACQAVYLYHQWDTMNKEVRNTSYRQRVPTYQAVEARFSRGRMITYCYLNMAELEKARDKLQKNLAREASRVSSGGGSTGTTAVAPLATTC</sequence>
<dbReference type="RefSeq" id="XP_017997674.1">
    <property type="nucleotide sequence ID" value="XM_018141353.1"/>
</dbReference>
<keyword evidence="2" id="KW-1185">Reference proteome</keyword>
<accession>A0A0N0NK42</accession>
<comment type="caution">
    <text evidence="1">The sequence shown here is derived from an EMBL/GenBank/DDBJ whole genome shotgun (WGS) entry which is preliminary data.</text>
</comment>
<organism evidence="1 2">
    <name type="scientific">Cyphellophora attinorum</name>
    <dbReference type="NCBI Taxonomy" id="1664694"/>
    <lineage>
        <taxon>Eukaryota</taxon>
        <taxon>Fungi</taxon>
        <taxon>Dikarya</taxon>
        <taxon>Ascomycota</taxon>
        <taxon>Pezizomycotina</taxon>
        <taxon>Eurotiomycetes</taxon>
        <taxon>Chaetothyriomycetidae</taxon>
        <taxon>Chaetothyriales</taxon>
        <taxon>Cyphellophoraceae</taxon>
        <taxon>Cyphellophora</taxon>
    </lineage>
</organism>
<reference evidence="1 2" key="1">
    <citation type="submission" date="2015-06" db="EMBL/GenBank/DDBJ databases">
        <title>Draft genome of the ant-associated black yeast Phialophora attae CBS 131958.</title>
        <authorList>
            <person name="Moreno L.F."/>
            <person name="Stielow B.J."/>
            <person name="de Hoog S."/>
            <person name="Vicente V.A."/>
            <person name="Weiss V.A."/>
            <person name="de Vries M."/>
            <person name="Cruz L.M."/>
            <person name="Souza E.M."/>
        </authorList>
    </citation>
    <scope>NUCLEOTIDE SEQUENCE [LARGE SCALE GENOMIC DNA]</scope>
    <source>
        <strain evidence="1 2">CBS 131958</strain>
    </source>
</reference>
<dbReference type="AlphaFoldDB" id="A0A0N0NK42"/>
<evidence type="ECO:0000313" key="1">
    <source>
        <dbReference type="EMBL" id="KPI37711.1"/>
    </source>
</evidence>
<name>A0A0N0NK42_9EURO</name>
<dbReference type="VEuPathDB" id="FungiDB:AB675_145"/>
<protein>
    <submittedName>
        <fullName evidence="1">Uncharacterized protein</fullName>
    </submittedName>
</protein>
<evidence type="ECO:0000313" key="2">
    <source>
        <dbReference type="Proteomes" id="UP000038010"/>
    </source>
</evidence>
<gene>
    <name evidence="1" type="ORF">AB675_145</name>
</gene>
<dbReference type="GeneID" id="28733222"/>
<dbReference type="Proteomes" id="UP000038010">
    <property type="component" value="Unassembled WGS sequence"/>
</dbReference>
<proteinExistence type="predicted"/>
<dbReference type="EMBL" id="LFJN01000022">
    <property type="protein sequence ID" value="KPI37711.1"/>
    <property type="molecule type" value="Genomic_DNA"/>
</dbReference>